<reference evidence="2" key="1">
    <citation type="submission" date="2012-12" db="EMBL/GenBank/DDBJ databases">
        <title>Identification and characterization of a phenylalanine ammonia-lyase gene family in Isatis indigotica Fort.</title>
        <authorList>
            <person name="Liu Q."/>
            <person name="Chen J."/>
            <person name="Zhou X."/>
            <person name="Di P."/>
            <person name="Xiao Y."/>
            <person name="Xuan H."/>
            <person name="Zhang L."/>
            <person name="Chen W."/>
        </authorList>
    </citation>
    <scope>NUCLEOTIDE SEQUENCE</scope>
    <source>
        <tissue evidence="2">Salivary gland</tissue>
    </source>
</reference>
<proteinExistence type="evidence at transcript level"/>
<keyword evidence="2" id="KW-0012">Acyltransferase</keyword>
<sequence>MMMLKYVIVAVVNQGSHNWAIHGRVIGQERAVALFTYNELERLYSHQRLAAFSPSPSRPRTSAGDTPPRTALKCSVGGRGRALDGIPDCFHTRCVLGVPDKALFVRFSPDVSVLRCQDSQYRYRLWATCPQP</sequence>
<accession>A0A0K8RI57</accession>
<dbReference type="EMBL" id="GADI01003057">
    <property type="protein sequence ID" value="JAA70751.1"/>
    <property type="molecule type" value="mRNA"/>
</dbReference>
<keyword evidence="2" id="KW-0808">Transferase</keyword>
<dbReference type="AlphaFoldDB" id="A0A0K8RI57"/>
<feature type="region of interest" description="Disordered" evidence="1">
    <location>
        <begin position="52"/>
        <end position="71"/>
    </location>
</feature>
<organism evidence="2">
    <name type="scientific">Ixodes ricinus</name>
    <name type="common">Common tick</name>
    <name type="synonym">Acarus ricinus</name>
    <dbReference type="NCBI Taxonomy" id="34613"/>
    <lineage>
        <taxon>Eukaryota</taxon>
        <taxon>Metazoa</taxon>
        <taxon>Ecdysozoa</taxon>
        <taxon>Arthropoda</taxon>
        <taxon>Chelicerata</taxon>
        <taxon>Arachnida</taxon>
        <taxon>Acari</taxon>
        <taxon>Parasitiformes</taxon>
        <taxon>Ixodida</taxon>
        <taxon>Ixodoidea</taxon>
        <taxon>Ixodidae</taxon>
        <taxon>Ixodinae</taxon>
        <taxon>Ixodes</taxon>
    </lineage>
</organism>
<evidence type="ECO:0000313" key="2">
    <source>
        <dbReference type="EMBL" id="JAA70751.1"/>
    </source>
</evidence>
<name>A0A0K8RI57_IXORI</name>
<feature type="compositionally biased region" description="Polar residues" evidence="1">
    <location>
        <begin position="54"/>
        <end position="64"/>
    </location>
</feature>
<evidence type="ECO:0000256" key="1">
    <source>
        <dbReference type="SAM" id="MobiDB-lite"/>
    </source>
</evidence>
<protein>
    <submittedName>
        <fullName evidence="2">Putative carnitine o-acyltransferase crat</fullName>
    </submittedName>
</protein>
<dbReference type="GO" id="GO:0016746">
    <property type="term" value="F:acyltransferase activity"/>
    <property type="evidence" value="ECO:0007669"/>
    <property type="project" value="UniProtKB-KW"/>
</dbReference>